<name>A0A9E7QYK8_9CAUD</name>
<keyword evidence="3" id="KW-1185">Reference proteome</keyword>
<feature type="region of interest" description="Disordered" evidence="1">
    <location>
        <begin position="1"/>
        <end position="72"/>
    </location>
</feature>
<dbReference type="EMBL" id="OP087422">
    <property type="protein sequence ID" value="UWI83472.1"/>
    <property type="molecule type" value="Genomic_DNA"/>
</dbReference>
<evidence type="ECO:0000313" key="3">
    <source>
        <dbReference type="Proteomes" id="UP001058734"/>
    </source>
</evidence>
<organism evidence="2 3">
    <name type="scientific">Ralstonia phage BHDT_So9</name>
    <dbReference type="NCBI Taxonomy" id="2972464"/>
    <lineage>
        <taxon>Viruses</taxon>
        <taxon>Duplodnaviria</taxon>
        <taxon>Heunggongvirae</taxon>
        <taxon>Uroviricota</taxon>
        <taxon>Caudoviricetes</taxon>
        <taxon>Autographivirales</taxon>
        <taxon>Autonotataviridae</taxon>
        <taxon>Okabevirinae</taxon>
        <taxon>Higashivirus</taxon>
        <taxon>Higashivirus BHDTSo9</taxon>
    </lineage>
</organism>
<protein>
    <submittedName>
        <fullName evidence="2">Scaffolding-like protein</fullName>
    </submittedName>
</protein>
<evidence type="ECO:0000256" key="1">
    <source>
        <dbReference type="SAM" id="MobiDB-lite"/>
    </source>
</evidence>
<evidence type="ECO:0000313" key="2">
    <source>
        <dbReference type="EMBL" id="UWI83472.1"/>
    </source>
</evidence>
<sequence length="290" mass="28914">MSEAVAAPGAAAGNTVATPAAGTGVPAGSTAPTGTPAVPATPTAAPATPAASPRTAPAAADSAAPAPAGADAPTEGIFGPAVTYQSTGHAGLDMAVNWLGSLGIDYDKSPEAQAAYNGDFSLLRALLQGRGVQGADAYLALAETAVKSIKEAEAAKAADHVAEINGYATDLLGGIDAWNETLAWASANVEGDEAAGINASLDAGGIQAQAMMLFLQSQYRNQPGTSYGGPAKVASHTAGGSGSGQSSFTPLSPQEYGRATAELAKQLRGQDITKSPQYAQLQQRRAMYRG</sequence>
<proteinExistence type="predicted"/>
<feature type="region of interest" description="Disordered" evidence="1">
    <location>
        <begin position="226"/>
        <end position="253"/>
    </location>
</feature>
<dbReference type="Proteomes" id="UP001058734">
    <property type="component" value="Segment"/>
</dbReference>
<reference evidence="2" key="1">
    <citation type="submission" date="2022-07" db="EMBL/GenBank/DDBJ databases">
        <title>Biological characterization and genomic analysis of novel phages DLDT_So2 and BHDT_So9 against Pseudomonas solanacearum, an infectious agent in tomato in Vietnam.</title>
        <authorList>
            <person name="Pham Q.-A.N."/>
            <person name="To N.H."/>
            <person name="Vo N."/>
            <person name="Tu V.Q."/>
            <person name="Nguyen T.M."/>
            <person name="Nguyen H.D."/>
            <person name="Andrew M."/>
            <person name="Le T.-T.T."/>
            <person name="Vo P.T."/>
            <person name="Huynh O.N."/>
            <person name="Hoang H.A."/>
        </authorList>
    </citation>
    <scope>NUCLEOTIDE SEQUENCE</scope>
</reference>
<accession>A0A9E7QYK8</accession>